<reference evidence="3 4" key="2">
    <citation type="submission" date="2020-03" db="EMBL/GenBank/DDBJ databases">
        <title>Roseomonas stagni sp. nov., isolated from pond water in Japan.</title>
        <authorList>
            <person name="Furuhata K."/>
            <person name="Miyamoto H."/>
            <person name="Goto K."/>
        </authorList>
    </citation>
    <scope>NUCLEOTIDE SEQUENCE [LARGE SCALE GENOMIC DNA]</scope>
    <source>
        <strain evidence="3 4">PeD5</strain>
    </source>
</reference>
<evidence type="ECO:0000313" key="4">
    <source>
        <dbReference type="Proteomes" id="UP000475385"/>
    </source>
</evidence>
<dbReference type="RefSeq" id="WP_164692958.1">
    <property type="nucleotide sequence ID" value="NZ_JAAIKB010000001.1"/>
</dbReference>
<organism evidence="3 4">
    <name type="scientific">Falsiroseomonas algicola</name>
    <dbReference type="NCBI Taxonomy" id="2716930"/>
    <lineage>
        <taxon>Bacteria</taxon>
        <taxon>Pseudomonadati</taxon>
        <taxon>Pseudomonadota</taxon>
        <taxon>Alphaproteobacteria</taxon>
        <taxon>Acetobacterales</taxon>
        <taxon>Roseomonadaceae</taxon>
        <taxon>Falsiroseomonas</taxon>
    </lineage>
</organism>
<dbReference type="SUPFAM" id="SSF74653">
    <property type="entry name" value="TolA/TonB C-terminal domain"/>
    <property type="match status" value="1"/>
</dbReference>
<protein>
    <recommendedName>
        <fullName evidence="2">TonB C-terminal domain-containing protein</fullName>
    </recommendedName>
</protein>
<gene>
    <name evidence="3" type="ORF">G3576_03765</name>
</gene>
<dbReference type="GO" id="GO:0055085">
    <property type="term" value="P:transmembrane transport"/>
    <property type="evidence" value="ECO:0007669"/>
    <property type="project" value="InterPro"/>
</dbReference>
<evidence type="ECO:0000259" key="2">
    <source>
        <dbReference type="PROSITE" id="PS52015"/>
    </source>
</evidence>
<reference evidence="3 4" key="1">
    <citation type="submission" date="2020-02" db="EMBL/GenBank/DDBJ databases">
        <authorList>
            <person name="Kim H.M."/>
            <person name="Jeon C.O."/>
        </authorList>
    </citation>
    <scope>NUCLEOTIDE SEQUENCE [LARGE SCALE GENOMIC DNA]</scope>
    <source>
        <strain evidence="3 4">PeD5</strain>
    </source>
</reference>
<feature type="compositionally biased region" description="Low complexity" evidence="1">
    <location>
        <begin position="182"/>
        <end position="194"/>
    </location>
</feature>
<dbReference type="Gene3D" id="3.30.1150.10">
    <property type="match status" value="1"/>
</dbReference>
<dbReference type="PRINTS" id="PR01217">
    <property type="entry name" value="PRICHEXTENSN"/>
</dbReference>
<dbReference type="EMBL" id="JAAIKB010000001">
    <property type="protein sequence ID" value="NGM19118.1"/>
    <property type="molecule type" value="Genomic_DNA"/>
</dbReference>
<dbReference type="PROSITE" id="PS52015">
    <property type="entry name" value="TONB_CTD"/>
    <property type="match status" value="1"/>
</dbReference>
<keyword evidence="4" id="KW-1185">Reference proteome</keyword>
<proteinExistence type="predicted"/>
<name>A0A6M1LFI0_9PROT</name>
<evidence type="ECO:0000313" key="3">
    <source>
        <dbReference type="EMBL" id="NGM19118.1"/>
    </source>
</evidence>
<feature type="domain" description="TonB C-terminal" evidence="2">
    <location>
        <begin position="277"/>
        <end position="369"/>
    </location>
</feature>
<dbReference type="Proteomes" id="UP000475385">
    <property type="component" value="Unassembled WGS sequence"/>
</dbReference>
<feature type="region of interest" description="Disordered" evidence="1">
    <location>
        <begin position="82"/>
        <end position="245"/>
    </location>
</feature>
<sequence length="369" mass="38111">MPRRSRRRRVLAWLLGSALLHALVMALLLWEGPRDRRDLNAIAPAIEVVFEGGSPERSAAEPPPGFEVPPAADAPLVAEAVPAPPQASAPPAPVEAPEPPPPPATPPPPAPPFPEARVVPPPAPRPPAPPPPPAPAAPPAVTPPPPPAPPGVVALLPPPPPTALPVPEAPPPEAAEPPPLPSAAEILPPAQPLRLRPRFEAPPRPAAEPPRQQAAPVLPPGSVFVPGGVQLGAPSRSAPPGRRQAQGLDLTVDPRLAEGAASTDPSVRVTGAQVGADWSAAFRRWMDQNLRFPLRAAQLGESGTVRVQVIAGPDGQVRSVRLTGPSVSPSLNFGATFPFSGATLPAFPPPADPNGVTIDLTVNYILIRR</sequence>
<dbReference type="InterPro" id="IPR037682">
    <property type="entry name" value="TonB_C"/>
</dbReference>
<feature type="compositionally biased region" description="Pro residues" evidence="1">
    <location>
        <begin position="82"/>
        <end position="181"/>
    </location>
</feature>
<comment type="caution">
    <text evidence="3">The sequence shown here is derived from an EMBL/GenBank/DDBJ whole genome shotgun (WGS) entry which is preliminary data.</text>
</comment>
<dbReference type="Pfam" id="PF03544">
    <property type="entry name" value="TonB_C"/>
    <property type="match status" value="1"/>
</dbReference>
<evidence type="ECO:0000256" key="1">
    <source>
        <dbReference type="SAM" id="MobiDB-lite"/>
    </source>
</evidence>
<dbReference type="AlphaFoldDB" id="A0A6M1LFI0"/>
<accession>A0A6M1LFI0</accession>